<gene>
    <name evidence="1" type="ORF">Cob_v012078</name>
</gene>
<comment type="caution">
    <text evidence="1">The sequence shown here is derived from an EMBL/GenBank/DDBJ whole genome shotgun (WGS) entry which is preliminary data.</text>
</comment>
<organism evidence="1 2">
    <name type="scientific">Colletotrichum orbiculare (strain 104-T / ATCC 96160 / CBS 514.97 / LARS 414 / MAFF 240422)</name>
    <name type="common">Cucumber anthracnose fungus</name>
    <name type="synonym">Colletotrichum lagenarium</name>
    <dbReference type="NCBI Taxonomy" id="1213857"/>
    <lineage>
        <taxon>Eukaryota</taxon>
        <taxon>Fungi</taxon>
        <taxon>Dikarya</taxon>
        <taxon>Ascomycota</taxon>
        <taxon>Pezizomycotina</taxon>
        <taxon>Sordariomycetes</taxon>
        <taxon>Hypocreomycetidae</taxon>
        <taxon>Glomerellales</taxon>
        <taxon>Glomerellaceae</taxon>
        <taxon>Colletotrichum</taxon>
        <taxon>Colletotrichum orbiculare species complex</taxon>
    </lineage>
</organism>
<dbReference type="EMBL" id="AMCV02000045">
    <property type="protein sequence ID" value="TDZ15022.1"/>
    <property type="molecule type" value="Genomic_DNA"/>
</dbReference>
<proteinExistence type="predicted"/>
<reference evidence="2" key="1">
    <citation type="journal article" date="2013" name="New Phytol.">
        <title>Comparative genomic and transcriptomic analyses reveal the hemibiotrophic stage shift of Colletotrichum fungi.</title>
        <authorList>
            <person name="Gan P."/>
            <person name="Ikeda K."/>
            <person name="Irieda H."/>
            <person name="Narusaka M."/>
            <person name="O'Connell R.J."/>
            <person name="Narusaka Y."/>
            <person name="Takano Y."/>
            <person name="Kubo Y."/>
            <person name="Shirasu K."/>
        </authorList>
    </citation>
    <scope>NUCLEOTIDE SEQUENCE [LARGE SCALE GENOMIC DNA]</scope>
    <source>
        <strain evidence="2">104-T / ATCC 96160 / CBS 514.97 / LARS 414 / MAFF 240422</strain>
    </source>
</reference>
<evidence type="ECO:0000313" key="2">
    <source>
        <dbReference type="Proteomes" id="UP000014480"/>
    </source>
</evidence>
<evidence type="ECO:0000313" key="1">
    <source>
        <dbReference type="EMBL" id="TDZ15022.1"/>
    </source>
</evidence>
<sequence length="89" mass="10338">MRGGALEYKIITKNINFQLTVTWPRSTVDYGCGFFGMLLRQPSHDFEDERNPALSERSLFPTFAACRRHQSCRFSLVKYGTQRLLDKAF</sequence>
<name>A0A484FAL5_COLOR</name>
<accession>A0A484FAL5</accession>
<keyword evidence="2" id="KW-1185">Reference proteome</keyword>
<dbReference type="AlphaFoldDB" id="A0A484FAL5"/>
<dbReference type="Proteomes" id="UP000014480">
    <property type="component" value="Unassembled WGS sequence"/>
</dbReference>
<protein>
    <submittedName>
        <fullName evidence="1">Uncharacterized protein</fullName>
    </submittedName>
</protein>
<reference evidence="2" key="2">
    <citation type="journal article" date="2019" name="Mol. Plant Microbe Interact.">
        <title>Genome sequence resources for four phytopathogenic fungi from the Colletotrichum orbiculare species complex.</title>
        <authorList>
            <person name="Gan P."/>
            <person name="Tsushima A."/>
            <person name="Narusaka M."/>
            <person name="Narusaka Y."/>
            <person name="Takano Y."/>
            <person name="Kubo Y."/>
            <person name="Shirasu K."/>
        </authorList>
    </citation>
    <scope>GENOME REANNOTATION</scope>
    <source>
        <strain evidence="2">104-T / ATCC 96160 / CBS 514.97 / LARS 414 / MAFF 240422</strain>
    </source>
</reference>